<dbReference type="AlphaFoldDB" id="A0A378LY67"/>
<organism evidence="2 3">
    <name type="scientific">Legionella wadsworthii</name>
    <dbReference type="NCBI Taxonomy" id="28088"/>
    <lineage>
        <taxon>Bacteria</taxon>
        <taxon>Pseudomonadati</taxon>
        <taxon>Pseudomonadota</taxon>
        <taxon>Gammaproteobacteria</taxon>
        <taxon>Legionellales</taxon>
        <taxon>Legionellaceae</taxon>
        <taxon>Legionella</taxon>
    </lineage>
</organism>
<feature type="transmembrane region" description="Helical" evidence="1">
    <location>
        <begin position="73"/>
        <end position="95"/>
    </location>
</feature>
<protein>
    <submittedName>
        <fullName evidence="2">Uncharacterized protein</fullName>
    </submittedName>
</protein>
<keyword evidence="1" id="KW-0812">Transmembrane</keyword>
<dbReference type="Proteomes" id="UP000255297">
    <property type="component" value="Unassembled WGS sequence"/>
</dbReference>
<name>A0A378LY67_9GAMM</name>
<dbReference type="EMBL" id="UGPB01000001">
    <property type="protein sequence ID" value="STY29001.1"/>
    <property type="molecule type" value="Genomic_DNA"/>
</dbReference>
<evidence type="ECO:0000256" key="1">
    <source>
        <dbReference type="SAM" id="Phobius"/>
    </source>
</evidence>
<sequence>MFVSHLQKAITYIRETQELALFTTMVDTRLSAMFRISPLYYIMLPFIGLLLTINAIINGYQLVKSSNRNLDRWFLFATSTVCAVLASVSLYGAAISTILNLSFAAGAWFFLSSLIVALIHQTAMFGINLYRALECPNKSIQRMHYIQASLNHLFIAALLTAALGAVAFTLLFPIAPIVGMFFSLTAVLLTGINILWHMAPNSLKKTIKGWLHLNKPSLEEDARANQKELVKLKSFEEEVPKHHRLFTCHDYTAVIRTMDMEEIKPFLSRIIQYKLSLLSERDLENGQCQNKISLLKRLLQSLENHTPLSKKEMFFTYPLAFQSFFMEKGEVEQIFDAVADYHNRHVTIQSEELLTPIVG</sequence>
<keyword evidence="1" id="KW-1133">Transmembrane helix</keyword>
<feature type="transmembrane region" description="Helical" evidence="1">
    <location>
        <begin position="39"/>
        <end position="61"/>
    </location>
</feature>
<evidence type="ECO:0000313" key="2">
    <source>
        <dbReference type="EMBL" id="STY29001.1"/>
    </source>
</evidence>
<feature type="transmembrane region" description="Helical" evidence="1">
    <location>
        <begin position="150"/>
        <end position="171"/>
    </location>
</feature>
<dbReference type="RefSeq" id="WP_031567333.1">
    <property type="nucleotide sequence ID" value="NZ_CAAAIS010000008.1"/>
</dbReference>
<gene>
    <name evidence="2" type="ORF">NCTC11532_01178</name>
</gene>
<proteinExistence type="predicted"/>
<evidence type="ECO:0000313" key="3">
    <source>
        <dbReference type="Proteomes" id="UP000255297"/>
    </source>
</evidence>
<feature type="transmembrane region" description="Helical" evidence="1">
    <location>
        <begin position="107"/>
        <end position="130"/>
    </location>
</feature>
<feature type="transmembrane region" description="Helical" evidence="1">
    <location>
        <begin position="177"/>
        <end position="196"/>
    </location>
</feature>
<accession>A0A378LY67</accession>
<dbReference type="OrthoDB" id="5653899at2"/>
<dbReference type="STRING" id="1122170.GCA_000701265_01841"/>
<keyword evidence="3" id="KW-1185">Reference proteome</keyword>
<keyword evidence="1" id="KW-0472">Membrane</keyword>
<reference evidence="2 3" key="1">
    <citation type="submission" date="2018-06" db="EMBL/GenBank/DDBJ databases">
        <authorList>
            <consortium name="Pathogen Informatics"/>
            <person name="Doyle S."/>
        </authorList>
    </citation>
    <scope>NUCLEOTIDE SEQUENCE [LARGE SCALE GENOMIC DNA]</scope>
    <source>
        <strain evidence="2 3">NCTC11532</strain>
    </source>
</reference>